<feature type="transmembrane region" description="Helical" evidence="5">
    <location>
        <begin position="424"/>
        <end position="443"/>
    </location>
</feature>
<feature type="transmembrane region" description="Helical" evidence="5">
    <location>
        <begin position="263"/>
        <end position="286"/>
    </location>
</feature>
<dbReference type="PANTHER" id="PTHR42718">
    <property type="entry name" value="MAJOR FACILITATOR SUPERFAMILY MULTIDRUG TRANSPORTER MFSC"/>
    <property type="match status" value="1"/>
</dbReference>
<feature type="transmembrane region" description="Helical" evidence="5">
    <location>
        <begin position="292"/>
        <end position="314"/>
    </location>
</feature>
<comment type="subcellular location">
    <subcellularLocation>
        <location evidence="1">Cell membrane</location>
        <topology evidence="1">Multi-pass membrane protein</topology>
    </subcellularLocation>
</comment>
<evidence type="ECO:0000256" key="2">
    <source>
        <dbReference type="ARBA" id="ARBA00022692"/>
    </source>
</evidence>
<dbReference type="Pfam" id="PF07690">
    <property type="entry name" value="MFS_1"/>
    <property type="match status" value="1"/>
</dbReference>
<dbReference type="GO" id="GO:0005886">
    <property type="term" value="C:plasma membrane"/>
    <property type="evidence" value="ECO:0007669"/>
    <property type="project" value="UniProtKB-SubCell"/>
</dbReference>
<dbReference type="eggNOG" id="COG0477">
    <property type="taxonomic scope" value="Bacteria"/>
</dbReference>
<dbReference type="KEGG" id="bcv:Bcav_0499"/>
<evidence type="ECO:0000256" key="1">
    <source>
        <dbReference type="ARBA" id="ARBA00004651"/>
    </source>
</evidence>
<dbReference type="STRING" id="471853.Bcav_0499"/>
<dbReference type="OrthoDB" id="7375466at2"/>
<feature type="transmembrane region" description="Helical" evidence="5">
    <location>
        <begin position="225"/>
        <end position="242"/>
    </location>
</feature>
<feature type="transmembrane region" description="Helical" evidence="5">
    <location>
        <begin position="160"/>
        <end position="181"/>
    </location>
</feature>
<evidence type="ECO:0000259" key="6">
    <source>
        <dbReference type="PROSITE" id="PS50850"/>
    </source>
</evidence>
<feature type="transmembrane region" description="Helical" evidence="5">
    <location>
        <begin position="391"/>
        <end position="412"/>
    </location>
</feature>
<dbReference type="InterPro" id="IPR036259">
    <property type="entry name" value="MFS_trans_sf"/>
</dbReference>
<feature type="domain" description="Major facilitator superfamily (MFS) profile" evidence="6">
    <location>
        <begin position="8"/>
        <end position="447"/>
    </location>
</feature>
<accession>C5BX87</accession>
<organism evidence="7 8">
    <name type="scientific">Beutenbergia cavernae (strain ATCC BAA-8 / DSM 12333 / CCUG 43141 / JCM 11478 / NBRC 16432 / NCIMB 13614 / HKI 0122)</name>
    <dbReference type="NCBI Taxonomy" id="471853"/>
    <lineage>
        <taxon>Bacteria</taxon>
        <taxon>Bacillati</taxon>
        <taxon>Actinomycetota</taxon>
        <taxon>Actinomycetes</taxon>
        <taxon>Micrococcales</taxon>
        <taxon>Beutenbergiaceae</taxon>
        <taxon>Beutenbergia</taxon>
    </lineage>
</organism>
<dbReference type="PANTHER" id="PTHR42718:SF42">
    <property type="entry name" value="EXPORT PROTEIN"/>
    <property type="match status" value="1"/>
</dbReference>
<feature type="transmembrane region" description="Helical" evidence="5">
    <location>
        <begin position="72"/>
        <end position="93"/>
    </location>
</feature>
<evidence type="ECO:0000256" key="5">
    <source>
        <dbReference type="SAM" id="Phobius"/>
    </source>
</evidence>
<evidence type="ECO:0000313" key="7">
    <source>
        <dbReference type="EMBL" id="ACQ78762.1"/>
    </source>
</evidence>
<dbReference type="HOGENOM" id="CLU_000960_28_2_11"/>
<dbReference type="RefSeq" id="WP_012725542.1">
    <property type="nucleotide sequence ID" value="NC_012669.1"/>
</dbReference>
<dbReference type="CDD" id="cd17321">
    <property type="entry name" value="MFS_MMR_MDR_like"/>
    <property type="match status" value="1"/>
</dbReference>
<sequence>MSPRQRRALVVAILAAFVPFLDGAVVNVALPAIETELGGGLVTQQWVVDAYLITLGAFILLAGSLADVYGRIRIMTIGLVLFGATSVLCALAPTAEVLIVARALQGAAGALLVPSSLALIVQEFRGQAQAAAIGTWTAWTSGAFIAGPLIGGVLVDAASWRWVFGINVLPVAVTLILMAALRGGDAVEAGRRIDVLGAALAAVGLGGTVVALIEQARLGWTHPVVWVSLVVGVLSLVGFVVWERRSPDPMLPLALFRARNFAWGNLATFAVYGALGVGSFLLTLFVQQVGNYTATQAGLALLPPTVLLLLLSGWFGRLAGRFGPRLFMTAGPLVAGVGYLLMLGTTAEATYLTQLLPGIVVFGLGLAMTVSPLTAAILGAVEPERAGIGSAVNNAVARVAGLLTVAGAGIVIGSTLDVAAFHRSLVATAVLFGLGGLISWVGIRTPAPAPPPPTEPAPGADSSSA</sequence>
<keyword evidence="3 5" id="KW-1133">Transmembrane helix</keyword>
<evidence type="ECO:0000313" key="8">
    <source>
        <dbReference type="Proteomes" id="UP000007962"/>
    </source>
</evidence>
<dbReference type="SUPFAM" id="SSF103473">
    <property type="entry name" value="MFS general substrate transporter"/>
    <property type="match status" value="1"/>
</dbReference>
<dbReference type="InterPro" id="IPR020846">
    <property type="entry name" value="MFS_dom"/>
</dbReference>
<protein>
    <submittedName>
        <fullName evidence="7">Major facilitator superfamily MFS_1</fullName>
    </submittedName>
</protein>
<keyword evidence="4 5" id="KW-0472">Membrane</keyword>
<proteinExistence type="predicted"/>
<reference evidence="7 8" key="1">
    <citation type="journal article" date="2009" name="Stand. Genomic Sci.">
        <title>Complete genome sequence of Beutenbergia cavernae type strain (HKI 0122).</title>
        <authorList>
            <person name="Land M."/>
            <person name="Pukall R."/>
            <person name="Abt B."/>
            <person name="Goker M."/>
            <person name="Rohde M."/>
            <person name="Glavina Del Rio T."/>
            <person name="Tice H."/>
            <person name="Copeland A."/>
            <person name="Cheng J.F."/>
            <person name="Lucas S."/>
            <person name="Chen F."/>
            <person name="Nolan M."/>
            <person name="Bruce D."/>
            <person name="Goodwin L."/>
            <person name="Pitluck S."/>
            <person name="Ivanova N."/>
            <person name="Mavromatis K."/>
            <person name="Ovchinnikova G."/>
            <person name="Pati A."/>
            <person name="Chen A."/>
            <person name="Palaniappan K."/>
            <person name="Hauser L."/>
            <person name="Chang Y.J."/>
            <person name="Jefferies C.C."/>
            <person name="Saunders E."/>
            <person name="Brettin T."/>
            <person name="Detter J.C."/>
            <person name="Han C."/>
            <person name="Chain P."/>
            <person name="Bristow J."/>
            <person name="Eisen J.A."/>
            <person name="Markowitz V."/>
            <person name="Hugenholtz P."/>
            <person name="Kyrpides N.C."/>
            <person name="Klenk H.P."/>
            <person name="Lapidus A."/>
        </authorList>
    </citation>
    <scope>NUCLEOTIDE SEQUENCE [LARGE SCALE GENOMIC DNA]</scope>
    <source>
        <strain evidence="8">ATCC BAA-8 / DSM 12333 / NBRC 16432</strain>
    </source>
</reference>
<dbReference type="InterPro" id="IPR011701">
    <property type="entry name" value="MFS"/>
</dbReference>
<dbReference type="GO" id="GO:0022857">
    <property type="term" value="F:transmembrane transporter activity"/>
    <property type="evidence" value="ECO:0007669"/>
    <property type="project" value="InterPro"/>
</dbReference>
<dbReference type="EMBL" id="CP001618">
    <property type="protein sequence ID" value="ACQ78762.1"/>
    <property type="molecule type" value="Genomic_DNA"/>
</dbReference>
<feature type="transmembrane region" description="Helical" evidence="5">
    <location>
        <begin position="193"/>
        <end position="213"/>
    </location>
</feature>
<dbReference type="Proteomes" id="UP000007962">
    <property type="component" value="Chromosome"/>
</dbReference>
<name>C5BX87_BEUC1</name>
<gene>
    <name evidence="7" type="ordered locus">Bcav_0499</name>
</gene>
<dbReference type="AlphaFoldDB" id="C5BX87"/>
<dbReference type="Gene3D" id="1.20.1720.10">
    <property type="entry name" value="Multidrug resistance protein D"/>
    <property type="match status" value="1"/>
</dbReference>
<feature type="transmembrane region" description="Helical" evidence="5">
    <location>
        <begin position="326"/>
        <end position="343"/>
    </location>
</feature>
<feature type="transmembrane region" description="Helical" evidence="5">
    <location>
        <begin position="47"/>
        <end position="65"/>
    </location>
</feature>
<feature type="transmembrane region" description="Helical" evidence="5">
    <location>
        <begin position="133"/>
        <end position="154"/>
    </location>
</feature>
<dbReference type="PROSITE" id="PS50850">
    <property type="entry name" value="MFS"/>
    <property type="match status" value="1"/>
</dbReference>
<keyword evidence="2 5" id="KW-0812">Transmembrane</keyword>
<evidence type="ECO:0000256" key="3">
    <source>
        <dbReference type="ARBA" id="ARBA00022989"/>
    </source>
</evidence>
<keyword evidence="8" id="KW-1185">Reference proteome</keyword>
<feature type="transmembrane region" description="Helical" evidence="5">
    <location>
        <begin position="99"/>
        <end position="121"/>
    </location>
</feature>
<dbReference type="Gene3D" id="1.20.1250.20">
    <property type="entry name" value="MFS general substrate transporter like domains"/>
    <property type="match status" value="1"/>
</dbReference>
<evidence type="ECO:0000256" key="4">
    <source>
        <dbReference type="ARBA" id="ARBA00023136"/>
    </source>
</evidence>
<feature type="transmembrane region" description="Helical" evidence="5">
    <location>
        <begin position="355"/>
        <end position="379"/>
    </location>
</feature>